<sequence>MSENLYKVTERILCKLGERLELSETRATLSRLRNSIGRDISETLEIWPLVFEEVPVEYLSKNGIPTHEENAIVASLQLYALHQQGKNKSVHESSCNSIGKALHEIRGMDNTTLDRRFNSLITSGNFKELTTHLRHLISILKREADTKIDYAKLAGDFYWYQSSPESANRMRMCWGQDYYFYQVKEKEGEKDAE</sequence>
<organism evidence="1 2">
    <name type="scientific">Kineothrix alysoides</name>
    <dbReference type="NCBI Taxonomy" id="1469948"/>
    <lineage>
        <taxon>Bacteria</taxon>
        <taxon>Bacillati</taxon>
        <taxon>Bacillota</taxon>
        <taxon>Clostridia</taxon>
        <taxon>Lachnospirales</taxon>
        <taxon>Lachnospiraceae</taxon>
        <taxon>Kineothrix</taxon>
    </lineage>
</organism>
<name>A0A4R1QR54_9FIRM</name>
<dbReference type="InterPro" id="IPR038287">
    <property type="entry name" value="Cse2_sf"/>
</dbReference>
<dbReference type="Pfam" id="PF09485">
    <property type="entry name" value="CRISPR_Cse2"/>
    <property type="match status" value="1"/>
</dbReference>
<comment type="caution">
    <text evidence="1">The sequence shown here is derived from an EMBL/GenBank/DDBJ whole genome shotgun (WGS) entry which is preliminary data.</text>
</comment>
<dbReference type="AlphaFoldDB" id="A0A4R1QR54"/>
<dbReference type="STRING" id="1469948.GCA_000732725_00421"/>
<reference evidence="1 2" key="1">
    <citation type="submission" date="2019-03" db="EMBL/GenBank/DDBJ databases">
        <title>Genomic Encyclopedia of Type Strains, Phase IV (KMG-IV): sequencing the most valuable type-strain genomes for metagenomic binning, comparative biology and taxonomic classification.</title>
        <authorList>
            <person name="Goeker M."/>
        </authorList>
    </citation>
    <scope>NUCLEOTIDE SEQUENCE [LARGE SCALE GENOMIC DNA]</scope>
    <source>
        <strain evidence="1 2">DSM 100556</strain>
    </source>
</reference>
<dbReference type="OrthoDB" id="1753036at2"/>
<dbReference type="RefSeq" id="WP_031389193.1">
    <property type="nucleotide sequence ID" value="NZ_JPNB01000001.1"/>
</dbReference>
<accession>A0A4R1QR54</accession>
<evidence type="ECO:0000313" key="2">
    <source>
        <dbReference type="Proteomes" id="UP000295718"/>
    </source>
</evidence>
<dbReference type="Gene3D" id="1.10.520.40">
    <property type="entry name" value="CRISPR-associated protein Cse2"/>
    <property type="match status" value="1"/>
</dbReference>
<dbReference type="EMBL" id="SLUO01000012">
    <property type="protein sequence ID" value="TCL56339.1"/>
    <property type="molecule type" value="Genomic_DNA"/>
</dbReference>
<dbReference type="CDD" id="cd09731">
    <property type="entry name" value="Cse2_I-E"/>
    <property type="match status" value="1"/>
</dbReference>
<protein>
    <submittedName>
        <fullName evidence="1">CRISPR system Cascade subunit CasB</fullName>
    </submittedName>
</protein>
<keyword evidence="2" id="KW-1185">Reference proteome</keyword>
<dbReference type="NCBIfam" id="TIGR02548">
    <property type="entry name" value="casB_cse2"/>
    <property type="match status" value="1"/>
</dbReference>
<gene>
    <name evidence="1" type="ORF">EDD76_112167</name>
</gene>
<dbReference type="InterPro" id="IPR013382">
    <property type="entry name" value="CRISPR-assoc_prot_Cse2"/>
</dbReference>
<evidence type="ECO:0000313" key="1">
    <source>
        <dbReference type="EMBL" id="TCL56339.1"/>
    </source>
</evidence>
<dbReference type="Proteomes" id="UP000295718">
    <property type="component" value="Unassembled WGS sequence"/>
</dbReference>
<proteinExistence type="predicted"/>